<keyword evidence="4" id="KW-0547">Nucleotide-binding</keyword>
<keyword evidence="1" id="KW-0802">TPR repeat</keyword>
<dbReference type="RefSeq" id="WP_209795397.1">
    <property type="nucleotide sequence ID" value="NZ_JAGGJZ010000001.1"/>
</dbReference>
<name>A0ABS4EXE2_9CLOT</name>
<dbReference type="Pfam" id="PF00271">
    <property type="entry name" value="Helicase_C"/>
    <property type="match status" value="1"/>
</dbReference>
<dbReference type="Proteomes" id="UP000783390">
    <property type="component" value="Unassembled WGS sequence"/>
</dbReference>
<dbReference type="GO" id="GO:0004386">
    <property type="term" value="F:helicase activity"/>
    <property type="evidence" value="ECO:0007669"/>
    <property type="project" value="UniProtKB-KW"/>
</dbReference>
<keyword evidence="4" id="KW-0378">Hydrolase</keyword>
<dbReference type="SMART" id="SM00487">
    <property type="entry name" value="DEXDc"/>
    <property type="match status" value="1"/>
</dbReference>
<gene>
    <name evidence="4" type="ORF">J2Z53_000243</name>
</gene>
<dbReference type="InterPro" id="IPR006935">
    <property type="entry name" value="Helicase/UvrB_N"/>
</dbReference>
<dbReference type="SUPFAM" id="SSF52540">
    <property type="entry name" value="P-loop containing nucleoside triphosphate hydrolases"/>
    <property type="match status" value="1"/>
</dbReference>
<feature type="repeat" description="TPR" evidence="1">
    <location>
        <begin position="998"/>
        <end position="1031"/>
    </location>
</feature>
<dbReference type="PROSITE" id="PS51192">
    <property type="entry name" value="HELICASE_ATP_BIND_1"/>
    <property type="match status" value="1"/>
</dbReference>
<dbReference type="InterPro" id="IPR003615">
    <property type="entry name" value="HNH_nuc"/>
</dbReference>
<evidence type="ECO:0000259" key="2">
    <source>
        <dbReference type="PROSITE" id="PS51192"/>
    </source>
</evidence>
<dbReference type="PROSITE" id="PS50005">
    <property type="entry name" value="TPR"/>
    <property type="match status" value="4"/>
</dbReference>
<evidence type="ECO:0000256" key="1">
    <source>
        <dbReference type="PROSITE-ProRule" id="PRU00339"/>
    </source>
</evidence>
<dbReference type="InterPro" id="IPR027417">
    <property type="entry name" value="P-loop_NTPase"/>
</dbReference>
<dbReference type="Pfam" id="PF04851">
    <property type="entry name" value="ResIII"/>
    <property type="match status" value="1"/>
</dbReference>
<feature type="domain" description="Helicase C-terminal" evidence="3">
    <location>
        <begin position="277"/>
        <end position="442"/>
    </location>
</feature>
<protein>
    <submittedName>
        <fullName evidence="4">Superfamily II DNA or RNA helicase/tetratricopeptide (TPR) repeat protein</fullName>
    </submittedName>
</protein>
<dbReference type="InterPro" id="IPR011990">
    <property type="entry name" value="TPR-like_helical_dom_sf"/>
</dbReference>
<dbReference type="Pfam" id="PF13181">
    <property type="entry name" value="TPR_8"/>
    <property type="match status" value="3"/>
</dbReference>
<dbReference type="SMART" id="SM00490">
    <property type="entry name" value="HELICc"/>
    <property type="match status" value="1"/>
</dbReference>
<accession>A0ABS4EXE2</accession>
<dbReference type="PANTHER" id="PTHR47396">
    <property type="entry name" value="TYPE I RESTRICTION ENZYME ECOKI R PROTEIN"/>
    <property type="match status" value="1"/>
</dbReference>
<dbReference type="Pfam" id="PF01844">
    <property type="entry name" value="HNH"/>
    <property type="match status" value="1"/>
</dbReference>
<dbReference type="SMART" id="SM00028">
    <property type="entry name" value="TPR"/>
    <property type="match status" value="8"/>
</dbReference>
<comment type="caution">
    <text evidence="4">The sequence shown here is derived from an EMBL/GenBank/DDBJ whole genome shotgun (WGS) entry which is preliminary data.</text>
</comment>
<dbReference type="Pfam" id="PF00515">
    <property type="entry name" value="TPR_1"/>
    <property type="match status" value="1"/>
</dbReference>
<keyword evidence="5" id="KW-1185">Reference proteome</keyword>
<keyword evidence="4" id="KW-0067">ATP-binding</keyword>
<proteinExistence type="predicted"/>
<dbReference type="InterPro" id="IPR014001">
    <property type="entry name" value="Helicase_ATP-bd"/>
</dbReference>
<evidence type="ECO:0000259" key="3">
    <source>
        <dbReference type="PROSITE" id="PS51194"/>
    </source>
</evidence>
<organism evidence="4 5">
    <name type="scientific">Clostridium moniliforme</name>
    <dbReference type="NCBI Taxonomy" id="39489"/>
    <lineage>
        <taxon>Bacteria</taxon>
        <taxon>Bacillati</taxon>
        <taxon>Bacillota</taxon>
        <taxon>Clostridia</taxon>
        <taxon>Eubacteriales</taxon>
        <taxon>Clostridiaceae</taxon>
        <taxon>Clostridium</taxon>
    </lineage>
</organism>
<dbReference type="Gene3D" id="1.25.40.10">
    <property type="entry name" value="Tetratricopeptide repeat domain"/>
    <property type="match status" value="3"/>
</dbReference>
<sequence>MVKVKNKYAGQIKIVNGEVSRKPYPHQIEAMKALSSEVENKEDYKGLLVLPTGGGKTLTAVQWILKNVINNKNKVLWIAHRHELLDQALKSFIDNSYSSLVPNRSFYNYRIISGKHDRPVNIKEYDDIIIASKDSLRSGIKYLIKNWVSILEEDIFVVIDEAHHSVAKGYVDILKEVEKSAKCTVKVLGLTATPFRTSDDEKGALKKIFKDDITYGIDLRKLINMQILSKPIFIEEKTKVDMSLDLTDKQLNLIRNNDILPESIAEYIVKNKDRNRFIVDHYINNKEKYGKTIIFAVNQKHAIALKSIFEKHGIKAEYVISGIKTEGTQVAISNEEKDRIISSFKNGDLDILINVNILTEGTDIPNIQTVFLARQTTSTILMTQMIGRALRGKKAGGTEDAYIVSFVDDWKDKISWVNPKGLIESNYNGIGKDSKERNKNIIRLISLNKIEEFARIMDNTVNTEELEKISFIKRIPVGIYSFSILLNNDEDEHNEKICDILVYDCFKDELNNLIDNLGDIFKNCNIEEKEYLSDKEVNILCKYGEDKYLKESDTSIAYNEDDIKDIIIYYSQTGEKPKFMPLEEREKFDISKIAKEIYDKDFGEKAKKEYIDKLWKNENNFLKLFFNGNKRMLYDILNKELSKISFAEEEGIDCIEVDYEEVEDKILTLKELEDQNPTKAKELREAVFNKFKDEDGYYHSAISDYKSKSKVNFQIDHIIPISEGGLTEFSNLQLLTRWENMKKGNLLNCDKEDIRENINDAFDEIIEESSKEAIEFCNNLIKENENPDIYLNLGEAYFIDGNFEKAINVIKEGLKKGAKDKVYGNNTLGQIYYYLEDMDLSKKYFKESLLEENENAYALDSLGTIYADYDNDYKKALEMFQKIVNSKEAYVNEKIDALSSIGHVYLYNLGKPRLALKTFKDAINLDENNYKGYLGLGKCYLKNENYKNAIKYLKLAEYREENDSDIYLRLAEAYKGLKQYTFVEEQLNMAETIDPENTEVLEALANEMQRKRRYDKSIEYFKRAINLDEQNDIFWNNMGVSYDRKKDNIKALACYKKAHELNPDEKLYVKNIKLINKNMGKQ</sequence>
<dbReference type="CDD" id="cd00085">
    <property type="entry name" value="HNHc"/>
    <property type="match status" value="1"/>
</dbReference>
<dbReference type="InterPro" id="IPR050742">
    <property type="entry name" value="Helicase_Restrict-Modif_Enz"/>
</dbReference>
<feature type="repeat" description="TPR" evidence="1">
    <location>
        <begin position="1032"/>
        <end position="1065"/>
    </location>
</feature>
<dbReference type="PANTHER" id="PTHR47396:SF1">
    <property type="entry name" value="ATP-DEPENDENT HELICASE IRC3-RELATED"/>
    <property type="match status" value="1"/>
</dbReference>
<dbReference type="Pfam" id="PF13432">
    <property type="entry name" value="TPR_16"/>
    <property type="match status" value="1"/>
</dbReference>
<dbReference type="Gene3D" id="3.40.50.300">
    <property type="entry name" value="P-loop containing nucleotide triphosphate hydrolases"/>
    <property type="match status" value="2"/>
</dbReference>
<keyword evidence="4" id="KW-0347">Helicase</keyword>
<evidence type="ECO:0000313" key="5">
    <source>
        <dbReference type="Proteomes" id="UP000783390"/>
    </source>
</evidence>
<dbReference type="InterPro" id="IPR002711">
    <property type="entry name" value="HNH"/>
</dbReference>
<feature type="repeat" description="TPR" evidence="1">
    <location>
        <begin position="930"/>
        <end position="963"/>
    </location>
</feature>
<dbReference type="InterPro" id="IPR019734">
    <property type="entry name" value="TPR_rpt"/>
</dbReference>
<dbReference type="Gene3D" id="1.10.30.50">
    <property type="match status" value="1"/>
</dbReference>
<reference evidence="4 5" key="1">
    <citation type="submission" date="2021-03" db="EMBL/GenBank/DDBJ databases">
        <title>Genomic Encyclopedia of Type Strains, Phase IV (KMG-IV): sequencing the most valuable type-strain genomes for metagenomic binning, comparative biology and taxonomic classification.</title>
        <authorList>
            <person name="Goeker M."/>
        </authorList>
    </citation>
    <scope>NUCLEOTIDE SEQUENCE [LARGE SCALE GENOMIC DNA]</scope>
    <source>
        <strain evidence="4 5">DSM 3984</strain>
    </source>
</reference>
<feature type="repeat" description="TPR" evidence="1">
    <location>
        <begin position="787"/>
        <end position="820"/>
    </location>
</feature>
<feature type="domain" description="Helicase ATP-binding" evidence="2">
    <location>
        <begin position="37"/>
        <end position="212"/>
    </location>
</feature>
<evidence type="ECO:0000313" key="4">
    <source>
        <dbReference type="EMBL" id="MBP1888664.1"/>
    </source>
</evidence>
<dbReference type="EMBL" id="JAGGJZ010000001">
    <property type="protein sequence ID" value="MBP1888664.1"/>
    <property type="molecule type" value="Genomic_DNA"/>
</dbReference>
<dbReference type="InterPro" id="IPR001650">
    <property type="entry name" value="Helicase_C-like"/>
</dbReference>
<dbReference type="PROSITE" id="PS51194">
    <property type="entry name" value="HELICASE_CTER"/>
    <property type="match status" value="1"/>
</dbReference>
<dbReference type="SUPFAM" id="SSF48452">
    <property type="entry name" value="TPR-like"/>
    <property type="match status" value="2"/>
</dbReference>